<keyword evidence="2 4" id="KW-0378">Hydrolase</keyword>
<dbReference type="InterPro" id="IPR000667">
    <property type="entry name" value="Peptidase_S13"/>
</dbReference>
<keyword evidence="5" id="KW-1185">Reference proteome</keyword>
<comment type="caution">
    <text evidence="4">The sequence shown here is derived from an EMBL/GenBank/DDBJ whole genome shotgun (WGS) entry which is preliminary data.</text>
</comment>
<dbReference type="Gene3D" id="3.50.80.20">
    <property type="entry name" value="D-Ala-D-Ala carboxypeptidase C, peptidase S13"/>
    <property type="match status" value="1"/>
</dbReference>
<feature type="chain" id="PRO_5031131807" evidence="3">
    <location>
        <begin position="25"/>
        <end position="500"/>
    </location>
</feature>
<reference evidence="4 5" key="1">
    <citation type="submission" date="2020-08" db="EMBL/GenBank/DDBJ databases">
        <title>Genomic Encyclopedia of Type Strains, Phase IV (KMG-IV): sequencing the most valuable type-strain genomes for metagenomic binning, comparative biology and taxonomic classification.</title>
        <authorList>
            <person name="Goeker M."/>
        </authorList>
    </citation>
    <scope>NUCLEOTIDE SEQUENCE [LARGE SCALE GENOMIC DNA]</scope>
    <source>
        <strain evidence="4 5">DSM 101064</strain>
    </source>
</reference>
<dbReference type="SUPFAM" id="SSF56601">
    <property type="entry name" value="beta-lactamase/transpeptidase-like"/>
    <property type="match status" value="1"/>
</dbReference>
<proteinExistence type="inferred from homology"/>
<dbReference type="EC" id="3.4.16.4" evidence="4"/>
<dbReference type="AlphaFoldDB" id="A0A7W9BMP3"/>
<dbReference type="Pfam" id="PF02113">
    <property type="entry name" value="Peptidase_S13"/>
    <property type="match status" value="1"/>
</dbReference>
<comment type="similarity">
    <text evidence="1">Belongs to the peptidase S13 family.</text>
</comment>
<evidence type="ECO:0000256" key="2">
    <source>
        <dbReference type="ARBA" id="ARBA00022801"/>
    </source>
</evidence>
<evidence type="ECO:0000313" key="5">
    <source>
        <dbReference type="Proteomes" id="UP000535415"/>
    </source>
</evidence>
<dbReference type="NCBIfam" id="TIGR00666">
    <property type="entry name" value="PBP4"/>
    <property type="match status" value="1"/>
</dbReference>
<protein>
    <submittedName>
        <fullName evidence="4">D-alanyl-D-alanine carboxypeptidase/D-alanyl-D-alanine-endopeptidase (Penicillin-binding protein 4)</fullName>
        <ecNumber evidence="4">3.4.16.4</ecNumber>
        <ecNumber evidence="4">3.4.21.-</ecNumber>
    </submittedName>
</protein>
<dbReference type="PANTHER" id="PTHR30023">
    <property type="entry name" value="D-ALANYL-D-ALANINE CARBOXYPEPTIDASE"/>
    <property type="match status" value="1"/>
</dbReference>
<sequence>MTHHFTRRALLTSALSSVATVAFAEAPLTSLRPTARPDLDPKTSPLAQVSTADIIAEANLNGVVGFVVADAKTGQMLESTDADIALPPASVTKAVTALFALDTLGGDFKFRTRLLATGPVVDGVLQGDLILAGGGDPNLVTDELSSLVKKFVDTGVTKITGSFQVWGEALPYREEIDPPQMDHLGYNPSVSGLNLNFNRVHFEWRRANGRYTVAMDARSATQRPTVYTSKMRIVDRNLPIFTYAKAGAIDEWTVARGALGEAGSRWLPVRNPAMYAGDVFQTMARALGVPLPNPEKIMDLSEGVEIAVQESDDLTRMMRSMLRYSTNLTAEGAGLTATKKIVGQAYDIPESAACMAQWVAQRADVRAEIADHSGLSDETRISAQDMVGLLRDPNAIATLRPILKNIPIVDEDRDEIAGFPAAVVAKTGTLNFVSSLAGYVRTRDGNDLVFTIFAADLEARARGKAAGDEQPAGSISWNSRAKRLQQRLLQRWALVYAESA</sequence>
<feature type="signal peptide" evidence="3">
    <location>
        <begin position="1"/>
        <end position="24"/>
    </location>
</feature>
<gene>
    <name evidence="4" type="ORF">FHS72_002803</name>
</gene>
<dbReference type="RefSeq" id="WP_183530124.1">
    <property type="nucleotide sequence ID" value="NZ_JACIJM010000008.1"/>
</dbReference>
<evidence type="ECO:0000256" key="3">
    <source>
        <dbReference type="SAM" id="SignalP"/>
    </source>
</evidence>
<keyword evidence="4" id="KW-0645">Protease</keyword>
<dbReference type="PRINTS" id="PR00922">
    <property type="entry name" value="DADACBPTASE3"/>
</dbReference>
<dbReference type="EC" id="3.4.21.-" evidence="4"/>
<dbReference type="PROSITE" id="PS51318">
    <property type="entry name" value="TAT"/>
    <property type="match status" value="1"/>
</dbReference>
<keyword evidence="3" id="KW-0732">Signal</keyword>
<dbReference type="EMBL" id="JACIJM010000008">
    <property type="protein sequence ID" value="MBB5723166.1"/>
    <property type="molecule type" value="Genomic_DNA"/>
</dbReference>
<dbReference type="InterPro" id="IPR012338">
    <property type="entry name" value="Beta-lactam/transpept-like"/>
</dbReference>
<accession>A0A7W9BMP3</accession>
<dbReference type="GO" id="GO:0009002">
    <property type="term" value="F:serine-type D-Ala-D-Ala carboxypeptidase activity"/>
    <property type="evidence" value="ECO:0007669"/>
    <property type="project" value="UniProtKB-EC"/>
</dbReference>
<dbReference type="GO" id="GO:0000270">
    <property type="term" value="P:peptidoglycan metabolic process"/>
    <property type="evidence" value="ECO:0007669"/>
    <property type="project" value="TreeGrafter"/>
</dbReference>
<dbReference type="InterPro" id="IPR006311">
    <property type="entry name" value="TAT_signal"/>
</dbReference>
<organism evidence="4 5">
    <name type="scientific">Yoonia ponticola</name>
    <dbReference type="NCBI Taxonomy" id="1524255"/>
    <lineage>
        <taxon>Bacteria</taxon>
        <taxon>Pseudomonadati</taxon>
        <taxon>Pseudomonadota</taxon>
        <taxon>Alphaproteobacteria</taxon>
        <taxon>Rhodobacterales</taxon>
        <taxon>Paracoccaceae</taxon>
        <taxon>Yoonia</taxon>
    </lineage>
</organism>
<name>A0A7W9BMP3_9RHOB</name>
<keyword evidence="4" id="KW-0121">Carboxypeptidase</keyword>
<evidence type="ECO:0000256" key="1">
    <source>
        <dbReference type="ARBA" id="ARBA00006096"/>
    </source>
</evidence>
<dbReference type="Gene3D" id="3.40.710.10">
    <property type="entry name" value="DD-peptidase/beta-lactamase superfamily"/>
    <property type="match status" value="2"/>
</dbReference>
<dbReference type="Proteomes" id="UP000535415">
    <property type="component" value="Unassembled WGS sequence"/>
</dbReference>
<evidence type="ECO:0000313" key="4">
    <source>
        <dbReference type="EMBL" id="MBB5723166.1"/>
    </source>
</evidence>
<dbReference type="GO" id="GO:0006508">
    <property type="term" value="P:proteolysis"/>
    <property type="evidence" value="ECO:0007669"/>
    <property type="project" value="InterPro"/>
</dbReference>
<dbReference type="PANTHER" id="PTHR30023:SF0">
    <property type="entry name" value="PENICILLIN-SENSITIVE CARBOXYPEPTIDASE A"/>
    <property type="match status" value="1"/>
</dbReference>